<dbReference type="eggNOG" id="ENOG5032V6F">
    <property type="taxonomic scope" value="Bacteria"/>
</dbReference>
<protein>
    <submittedName>
        <fullName evidence="1">Uncharacterized protein</fullName>
    </submittedName>
</protein>
<dbReference type="RefSeq" id="WP_015192404.1">
    <property type="nucleotide sequence ID" value="NC_019748.1"/>
</dbReference>
<evidence type="ECO:0000313" key="2">
    <source>
        <dbReference type="Proteomes" id="UP000010473"/>
    </source>
</evidence>
<dbReference type="EMBL" id="CP003653">
    <property type="protein sequence ID" value="AFZ34731.1"/>
    <property type="molecule type" value="Genomic_DNA"/>
</dbReference>
<proteinExistence type="predicted"/>
<dbReference type="STRING" id="111780.Sta7437_1160"/>
<organism evidence="1 2">
    <name type="scientific">Stanieria cyanosphaera (strain ATCC 29371 / PCC 7437)</name>
    <dbReference type="NCBI Taxonomy" id="111780"/>
    <lineage>
        <taxon>Bacteria</taxon>
        <taxon>Bacillati</taxon>
        <taxon>Cyanobacteriota</taxon>
        <taxon>Cyanophyceae</taxon>
        <taxon>Pleurocapsales</taxon>
        <taxon>Dermocarpellaceae</taxon>
        <taxon>Stanieria</taxon>
    </lineage>
</organism>
<dbReference type="HOGENOM" id="CLU_151355_0_0_3"/>
<accession>K9XRQ1</accession>
<dbReference type="AlphaFoldDB" id="K9XRQ1"/>
<reference evidence="2" key="1">
    <citation type="journal article" date="2013" name="Proc. Natl. Acad. Sci. U.S.A.">
        <title>Improving the coverage of the cyanobacterial phylum using diversity-driven genome sequencing.</title>
        <authorList>
            <person name="Shih P.M."/>
            <person name="Wu D."/>
            <person name="Latifi A."/>
            <person name="Axen S.D."/>
            <person name="Fewer D.P."/>
            <person name="Talla E."/>
            <person name="Calteau A."/>
            <person name="Cai F."/>
            <person name="Tandeau de Marsac N."/>
            <person name="Rippka R."/>
            <person name="Herdman M."/>
            <person name="Sivonen K."/>
            <person name="Coursin T."/>
            <person name="Laurent T."/>
            <person name="Goodwin L."/>
            <person name="Nolan M."/>
            <person name="Davenport K.W."/>
            <person name="Han C.S."/>
            <person name="Rubin E.M."/>
            <person name="Eisen J.A."/>
            <person name="Woyke T."/>
            <person name="Gugger M."/>
            <person name="Kerfeld C.A."/>
        </authorList>
    </citation>
    <scope>NUCLEOTIDE SEQUENCE [LARGE SCALE GENOMIC DNA]</scope>
    <source>
        <strain evidence="2">ATCC 29371 / PCC 7437</strain>
    </source>
</reference>
<evidence type="ECO:0000313" key="1">
    <source>
        <dbReference type="EMBL" id="AFZ34731.1"/>
    </source>
</evidence>
<gene>
    <name evidence="1" type="ordered locus">Sta7437_1160</name>
</gene>
<name>K9XRQ1_STAC7</name>
<dbReference type="PATRIC" id="fig|111780.3.peg.1209"/>
<dbReference type="Proteomes" id="UP000010473">
    <property type="component" value="Chromosome"/>
</dbReference>
<dbReference type="KEGG" id="scs:Sta7437_1160"/>
<sequence>MNWTGQKFRSSKLSWLPLYSLTFGFLSTTSLLTIWSAVTNSAMAQCVQADVSVQYNISGSKEPTERNNQIEMQGSDSCQGNVSVTTGVQGNEGGTGKVVQNRTVRHRFEDNTNSQWGGSTVQIRSNPAIDVYNAADQLKY</sequence>
<keyword evidence="2" id="KW-1185">Reference proteome</keyword>